<dbReference type="SUPFAM" id="SSF50346">
    <property type="entry name" value="PRC-barrel domain"/>
    <property type="match status" value="1"/>
</dbReference>
<dbReference type="InterPro" id="IPR036976">
    <property type="entry name" value="RimM_N_sf"/>
</dbReference>
<dbReference type="RefSeq" id="WP_095722307.1">
    <property type="nucleotide sequence ID" value="NZ_NTFS01000144.1"/>
</dbReference>
<keyword evidence="10" id="KW-1185">Reference proteome</keyword>
<dbReference type="InterPro" id="IPR002676">
    <property type="entry name" value="RimM_N"/>
</dbReference>
<dbReference type="Pfam" id="PF24986">
    <property type="entry name" value="PRC_RimM"/>
    <property type="match status" value="1"/>
</dbReference>
<comment type="subunit">
    <text evidence="5">Binds ribosomal protein uS19.</text>
</comment>
<keyword evidence="2 5" id="KW-0690">Ribosome biogenesis</keyword>
<dbReference type="GO" id="GO:0042274">
    <property type="term" value="P:ribosomal small subunit biogenesis"/>
    <property type="evidence" value="ECO:0007669"/>
    <property type="project" value="UniProtKB-UniRule"/>
</dbReference>
<dbReference type="SUPFAM" id="SSF50447">
    <property type="entry name" value="Translation proteins"/>
    <property type="match status" value="1"/>
</dbReference>
<dbReference type="InterPro" id="IPR011961">
    <property type="entry name" value="RimM"/>
</dbReference>
<sequence length="237" mass="26602">MPEKEKEKKQKEQATPGKQKKKKKKKNIASSPTSPSPTPSRIPTPIPDGYLEIGTIVSPQGLDGELRVYPETDFPERFLIPGMRWLLHPGTSQPQEIELTSGRYIEGRNLYVIELQGVKSRNQAEELRSCKLLVLECDRPQLADGEYHIIDLIGLQVFVQESGQFIGTVVNLIPAGNDLLEVEIHQENNGNDKKPKNLLIPFVKEIVPVVDIQAKRAEITPPEGLLEINDLKETEQT</sequence>
<evidence type="ECO:0000256" key="5">
    <source>
        <dbReference type="HAMAP-Rule" id="MF_00014"/>
    </source>
</evidence>
<dbReference type="OrthoDB" id="9810331at2"/>
<keyword evidence="4 5" id="KW-0143">Chaperone</keyword>
<dbReference type="Proteomes" id="UP000218238">
    <property type="component" value="Unassembled WGS sequence"/>
</dbReference>
<organism evidence="9 10">
    <name type="scientific">Brunnivagina elsteri CCALA 953</name>
    <dbReference type="NCBI Taxonomy" id="987040"/>
    <lineage>
        <taxon>Bacteria</taxon>
        <taxon>Bacillati</taxon>
        <taxon>Cyanobacteriota</taxon>
        <taxon>Cyanophyceae</taxon>
        <taxon>Nostocales</taxon>
        <taxon>Calotrichaceae</taxon>
        <taxon>Brunnivagina</taxon>
    </lineage>
</organism>
<evidence type="ECO:0000256" key="4">
    <source>
        <dbReference type="ARBA" id="ARBA00023186"/>
    </source>
</evidence>
<gene>
    <name evidence="5" type="primary">rimM</name>
    <name evidence="9" type="ORF">CK510_14130</name>
</gene>
<dbReference type="InterPro" id="IPR056792">
    <property type="entry name" value="PRC_RimM"/>
</dbReference>
<protein>
    <recommendedName>
        <fullName evidence="5">Ribosome maturation factor RimM</fullName>
    </recommendedName>
</protein>
<dbReference type="InterPro" id="IPR011033">
    <property type="entry name" value="PRC_barrel-like_sf"/>
</dbReference>
<dbReference type="PANTHER" id="PTHR33692">
    <property type="entry name" value="RIBOSOME MATURATION FACTOR RIMM"/>
    <property type="match status" value="1"/>
</dbReference>
<dbReference type="GO" id="GO:0043022">
    <property type="term" value="F:ribosome binding"/>
    <property type="evidence" value="ECO:0007669"/>
    <property type="project" value="InterPro"/>
</dbReference>
<feature type="compositionally biased region" description="Pro residues" evidence="6">
    <location>
        <begin position="34"/>
        <end position="46"/>
    </location>
</feature>
<evidence type="ECO:0000259" key="8">
    <source>
        <dbReference type="Pfam" id="PF24986"/>
    </source>
</evidence>
<feature type="domain" description="Ribosome maturation factor RimM PRC barrel" evidence="8">
    <location>
        <begin position="150"/>
        <end position="225"/>
    </location>
</feature>
<evidence type="ECO:0000313" key="9">
    <source>
        <dbReference type="EMBL" id="PAX53406.1"/>
    </source>
</evidence>
<dbReference type="GO" id="GO:0006364">
    <property type="term" value="P:rRNA processing"/>
    <property type="evidence" value="ECO:0007669"/>
    <property type="project" value="UniProtKB-UniRule"/>
</dbReference>
<comment type="domain">
    <text evidence="5">The PRC barrel domain binds ribosomal protein uS19.</text>
</comment>
<keyword evidence="1 5" id="KW-0963">Cytoplasm</keyword>
<comment type="subcellular location">
    <subcellularLocation>
        <location evidence="5">Cytoplasm</location>
    </subcellularLocation>
</comment>
<dbReference type="Pfam" id="PF01782">
    <property type="entry name" value="RimM"/>
    <property type="match status" value="1"/>
</dbReference>
<evidence type="ECO:0000256" key="6">
    <source>
        <dbReference type="SAM" id="MobiDB-lite"/>
    </source>
</evidence>
<dbReference type="GO" id="GO:0005840">
    <property type="term" value="C:ribosome"/>
    <property type="evidence" value="ECO:0007669"/>
    <property type="project" value="InterPro"/>
</dbReference>
<dbReference type="PANTHER" id="PTHR33692:SF1">
    <property type="entry name" value="RIBOSOME MATURATION FACTOR RIMM"/>
    <property type="match status" value="1"/>
</dbReference>
<feature type="compositionally biased region" description="Basic residues" evidence="6">
    <location>
        <begin position="18"/>
        <end position="27"/>
    </location>
</feature>
<feature type="compositionally biased region" description="Basic and acidic residues" evidence="6">
    <location>
        <begin position="1"/>
        <end position="12"/>
    </location>
</feature>
<dbReference type="InterPro" id="IPR009000">
    <property type="entry name" value="Transl_B-barrel_sf"/>
</dbReference>
<proteinExistence type="inferred from homology"/>
<feature type="domain" description="RimM N-terminal" evidence="7">
    <location>
        <begin position="53"/>
        <end position="136"/>
    </location>
</feature>
<dbReference type="Gene3D" id="2.40.30.60">
    <property type="entry name" value="RimM"/>
    <property type="match status" value="1"/>
</dbReference>
<dbReference type="HAMAP" id="MF_00014">
    <property type="entry name" value="Ribosome_mat_RimM"/>
    <property type="match status" value="1"/>
</dbReference>
<dbReference type="Gene3D" id="2.30.30.240">
    <property type="entry name" value="PRC-barrel domain"/>
    <property type="match status" value="1"/>
</dbReference>
<reference evidence="9 10" key="1">
    <citation type="submission" date="2017-08" db="EMBL/GenBank/DDBJ databases">
        <title>Draft genome sequence of filamentous cyanobacterium Calothrix elsteri CCALA 953.</title>
        <authorList>
            <person name="Gagunashvili A.N."/>
            <person name="Elster J."/>
            <person name="Andresson O.S."/>
        </authorList>
    </citation>
    <scope>NUCLEOTIDE SEQUENCE [LARGE SCALE GENOMIC DNA]</scope>
    <source>
        <strain evidence="9 10">CCALA 953</strain>
    </source>
</reference>
<name>A0A2A2TI95_9CYAN</name>
<evidence type="ECO:0000256" key="3">
    <source>
        <dbReference type="ARBA" id="ARBA00022552"/>
    </source>
</evidence>
<evidence type="ECO:0000256" key="2">
    <source>
        <dbReference type="ARBA" id="ARBA00022517"/>
    </source>
</evidence>
<accession>A0A2A2TI95</accession>
<comment type="similarity">
    <text evidence="5">Belongs to the RimM family.</text>
</comment>
<evidence type="ECO:0000313" key="10">
    <source>
        <dbReference type="Proteomes" id="UP000218238"/>
    </source>
</evidence>
<keyword evidence="3 5" id="KW-0698">rRNA processing</keyword>
<dbReference type="EMBL" id="NTFS01000144">
    <property type="protein sequence ID" value="PAX53406.1"/>
    <property type="molecule type" value="Genomic_DNA"/>
</dbReference>
<evidence type="ECO:0000256" key="1">
    <source>
        <dbReference type="ARBA" id="ARBA00022490"/>
    </source>
</evidence>
<dbReference type="NCBIfam" id="TIGR02273">
    <property type="entry name" value="16S_RimM"/>
    <property type="match status" value="1"/>
</dbReference>
<dbReference type="AlphaFoldDB" id="A0A2A2TI95"/>
<dbReference type="GO" id="GO:0005737">
    <property type="term" value="C:cytoplasm"/>
    <property type="evidence" value="ECO:0007669"/>
    <property type="project" value="UniProtKB-SubCell"/>
</dbReference>
<feature type="region of interest" description="Disordered" evidence="6">
    <location>
        <begin position="1"/>
        <end position="49"/>
    </location>
</feature>
<evidence type="ECO:0000259" key="7">
    <source>
        <dbReference type="Pfam" id="PF01782"/>
    </source>
</evidence>
<comment type="function">
    <text evidence="5">An accessory protein needed during the final step in the assembly of 30S ribosomal subunit, possibly for assembly of the head region. Essential for efficient processing of 16S rRNA. May be needed both before and after RbfA during the maturation of 16S rRNA. It has affinity for free ribosomal 30S subunits but not for 70S ribosomes.</text>
</comment>
<comment type="caution">
    <text evidence="9">The sequence shown here is derived from an EMBL/GenBank/DDBJ whole genome shotgun (WGS) entry which is preliminary data.</text>
</comment>